<dbReference type="Proteomes" id="UP001331936">
    <property type="component" value="Unassembled WGS sequence"/>
</dbReference>
<name>A0ABU7JUT9_9NOCA</name>
<keyword evidence="1" id="KW-1133">Transmembrane helix</keyword>
<comment type="caution">
    <text evidence="2">The sequence shown here is derived from an EMBL/GenBank/DDBJ whole genome shotgun (WGS) entry which is preliminary data.</text>
</comment>
<protein>
    <submittedName>
        <fullName evidence="2">Uncharacterized protein</fullName>
    </submittedName>
</protein>
<dbReference type="RefSeq" id="WP_330153020.1">
    <property type="nucleotide sequence ID" value="NZ_JAUZMZ010000091.1"/>
</dbReference>
<evidence type="ECO:0000256" key="1">
    <source>
        <dbReference type="SAM" id="Phobius"/>
    </source>
</evidence>
<sequence>MKQFLIFFAALMILGLVVEYWRILVVLIVVLALVAAAVPVAAMIRDAAKRTLEAERDRDDRARAERSRLAARAKTQHEWYLEGDARGIYGAYPPADLDTL</sequence>
<keyword evidence="1" id="KW-0812">Transmembrane</keyword>
<proteinExistence type="predicted"/>
<keyword evidence="3" id="KW-1185">Reference proteome</keyword>
<evidence type="ECO:0000313" key="2">
    <source>
        <dbReference type="EMBL" id="MEE2033625.1"/>
    </source>
</evidence>
<gene>
    <name evidence="2" type="ORF">Q8814_16115</name>
</gene>
<reference evidence="2 3" key="1">
    <citation type="submission" date="2023-08" db="EMBL/GenBank/DDBJ databases">
        <authorList>
            <person name="Girao M."/>
            <person name="Carvalho M.F."/>
        </authorList>
    </citation>
    <scope>NUCLEOTIDE SEQUENCE [LARGE SCALE GENOMIC DNA]</scope>
    <source>
        <strain evidence="2 3">CC-R104</strain>
    </source>
</reference>
<dbReference type="EMBL" id="JAUZMZ010000091">
    <property type="protein sequence ID" value="MEE2033625.1"/>
    <property type="molecule type" value="Genomic_DNA"/>
</dbReference>
<feature type="transmembrane region" description="Helical" evidence="1">
    <location>
        <begin position="25"/>
        <end position="44"/>
    </location>
</feature>
<accession>A0ABU7JUT9</accession>
<organism evidence="2 3">
    <name type="scientific">Rhodococcus chondri</name>
    <dbReference type="NCBI Taxonomy" id="3065941"/>
    <lineage>
        <taxon>Bacteria</taxon>
        <taxon>Bacillati</taxon>
        <taxon>Actinomycetota</taxon>
        <taxon>Actinomycetes</taxon>
        <taxon>Mycobacteriales</taxon>
        <taxon>Nocardiaceae</taxon>
        <taxon>Rhodococcus</taxon>
    </lineage>
</organism>
<keyword evidence="1" id="KW-0472">Membrane</keyword>
<evidence type="ECO:0000313" key="3">
    <source>
        <dbReference type="Proteomes" id="UP001331936"/>
    </source>
</evidence>